<keyword evidence="3" id="KW-1185">Reference proteome</keyword>
<organism evidence="2 3">
    <name type="scientific">Phytophthora cactorum</name>
    <dbReference type="NCBI Taxonomy" id="29920"/>
    <lineage>
        <taxon>Eukaryota</taxon>
        <taxon>Sar</taxon>
        <taxon>Stramenopiles</taxon>
        <taxon>Oomycota</taxon>
        <taxon>Peronosporomycetes</taxon>
        <taxon>Peronosporales</taxon>
        <taxon>Peronosporaceae</taxon>
        <taxon>Phytophthora</taxon>
    </lineage>
</organism>
<evidence type="ECO:0000313" key="2">
    <source>
        <dbReference type="EMBL" id="RAW26312.1"/>
    </source>
</evidence>
<feature type="domain" description="RNase H type-1" evidence="1">
    <location>
        <begin position="26"/>
        <end position="118"/>
    </location>
</feature>
<dbReference type="InterPro" id="IPR012337">
    <property type="entry name" value="RNaseH-like_sf"/>
</dbReference>
<name>A0A329RSD7_9STRA</name>
<dbReference type="OrthoDB" id="96218at2759"/>
<dbReference type="Pfam" id="PF13456">
    <property type="entry name" value="RVT_3"/>
    <property type="match status" value="1"/>
</dbReference>
<dbReference type="AlphaFoldDB" id="A0A329RSD7"/>
<reference evidence="2 3" key="1">
    <citation type="submission" date="2018-01" db="EMBL/GenBank/DDBJ databases">
        <title>Draft genome of the strawberry crown rot pathogen Phytophthora cactorum.</title>
        <authorList>
            <person name="Armitage A.D."/>
            <person name="Lysoe E."/>
            <person name="Nellist C.F."/>
            <person name="Harrison R.J."/>
            <person name="Brurberg M.B."/>
        </authorList>
    </citation>
    <scope>NUCLEOTIDE SEQUENCE [LARGE SCALE GENOMIC DNA]</scope>
    <source>
        <strain evidence="2 3">10300</strain>
    </source>
</reference>
<sequence length="126" mass="13725">MSLVHVFKRRSFVDDICFGDWNIKIAASVFLSSTTVNIAEYTGMNNGVLAALDNVTDLIIVGDSRLAAQQSMGVMACKKEALQVELARHKALTKRLSSVKYMHAMRHVNAAADSPATEALEGKQDV</sequence>
<protein>
    <recommendedName>
        <fullName evidence="1">RNase H type-1 domain-containing protein</fullName>
    </recommendedName>
</protein>
<dbReference type="EMBL" id="MJFZ01000662">
    <property type="protein sequence ID" value="RAW26312.1"/>
    <property type="molecule type" value="Genomic_DNA"/>
</dbReference>
<dbReference type="GO" id="GO:0003676">
    <property type="term" value="F:nucleic acid binding"/>
    <property type="evidence" value="ECO:0007669"/>
    <property type="project" value="InterPro"/>
</dbReference>
<dbReference type="Proteomes" id="UP000251314">
    <property type="component" value="Unassembled WGS sequence"/>
</dbReference>
<accession>A0A329RSD7</accession>
<dbReference type="InterPro" id="IPR036397">
    <property type="entry name" value="RNaseH_sf"/>
</dbReference>
<gene>
    <name evidence="2" type="ORF">PC110_g17283</name>
</gene>
<evidence type="ECO:0000313" key="3">
    <source>
        <dbReference type="Proteomes" id="UP000251314"/>
    </source>
</evidence>
<dbReference type="GO" id="GO:0004523">
    <property type="term" value="F:RNA-DNA hybrid ribonuclease activity"/>
    <property type="evidence" value="ECO:0007669"/>
    <property type="project" value="InterPro"/>
</dbReference>
<proteinExistence type="predicted"/>
<evidence type="ECO:0000259" key="1">
    <source>
        <dbReference type="Pfam" id="PF13456"/>
    </source>
</evidence>
<dbReference type="SUPFAM" id="SSF53098">
    <property type="entry name" value="Ribonuclease H-like"/>
    <property type="match status" value="1"/>
</dbReference>
<dbReference type="InterPro" id="IPR002156">
    <property type="entry name" value="RNaseH_domain"/>
</dbReference>
<dbReference type="VEuPathDB" id="FungiDB:PC110_g17283"/>
<comment type="caution">
    <text evidence="2">The sequence shown here is derived from an EMBL/GenBank/DDBJ whole genome shotgun (WGS) entry which is preliminary data.</text>
</comment>
<dbReference type="Gene3D" id="3.30.420.10">
    <property type="entry name" value="Ribonuclease H-like superfamily/Ribonuclease H"/>
    <property type="match status" value="1"/>
</dbReference>